<dbReference type="GO" id="GO:0008977">
    <property type="term" value="F:prephenate dehydrogenase (NAD+) activity"/>
    <property type="evidence" value="ECO:0007669"/>
    <property type="project" value="UniProtKB-EC"/>
</dbReference>
<evidence type="ECO:0000259" key="1">
    <source>
        <dbReference type="Pfam" id="PF02153"/>
    </source>
</evidence>
<accession>A0A0F3H196</accession>
<feature type="non-terminal residue" evidence="2">
    <location>
        <position position="1"/>
    </location>
</feature>
<gene>
    <name evidence="2" type="ORF">MBAV_001088</name>
</gene>
<protein>
    <submittedName>
        <fullName evidence="2">Prephenate dehydrogenase</fullName>
        <ecNumber evidence="2">1.3.1.12</ecNumber>
    </submittedName>
</protein>
<dbReference type="Gene3D" id="3.40.50.720">
    <property type="entry name" value="NAD(P)-binding Rossmann-like Domain"/>
    <property type="match status" value="1"/>
</dbReference>
<dbReference type="Pfam" id="PF02153">
    <property type="entry name" value="PDH_N"/>
    <property type="match status" value="1"/>
</dbReference>
<evidence type="ECO:0000313" key="2">
    <source>
        <dbReference type="EMBL" id="KJU86718.1"/>
    </source>
</evidence>
<comment type="caution">
    <text evidence="2">The sequence shown here is derived from an EMBL/GenBank/DDBJ whole genome shotgun (WGS) entry which is preliminary data.</text>
</comment>
<feature type="domain" description="Prephenate dehydrogenase nucleotide-binding" evidence="1">
    <location>
        <begin position="1"/>
        <end position="50"/>
    </location>
</feature>
<name>A0A0F3H196_9BACT</name>
<dbReference type="GO" id="GO:0070403">
    <property type="term" value="F:NAD+ binding"/>
    <property type="evidence" value="ECO:0007669"/>
    <property type="project" value="InterPro"/>
</dbReference>
<proteinExistence type="predicted"/>
<dbReference type="InterPro" id="IPR036291">
    <property type="entry name" value="NAD(P)-bd_dom_sf"/>
</dbReference>
<dbReference type="EC" id="1.3.1.12" evidence="2"/>
<dbReference type="SUPFAM" id="SSF51735">
    <property type="entry name" value="NAD(P)-binding Rossmann-fold domains"/>
    <property type="match status" value="1"/>
</dbReference>
<dbReference type="InterPro" id="IPR046826">
    <property type="entry name" value="PDH_N"/>
</dbReference>
<dbReference type="AlphaFoldDB" id="A0A0F3H196"/>
<dbReference type="Proteomes" id="UP000033423">
    <property type="component" value="Unassembled WGS sequence"/>
</dbReference>
<keyword evidence="3" id="KW-1185">Reference proteome</keyword>
<evidence type="ECO:0000313" key="3">
    <source>
        <dbReference type="Proteomes" id="UP000033423"/>
    </source>
</evidence>
<organism evidence="2 3">
    <name type="scientific">Candidatus Magnetobacterium bavaricum</name>
    <dbReference type="NCBI Taxonomy" id="29290"/>
    <lineage>
        <taxon>Bacteria</taxon>
        <taxon>Pseudomonadati</taxon>
        <taxon>Nitrospirota</taxon>
        <taxon>Thermodesulfovibrionia</taxon>
        <taxon>Thermodesulfovibrionales</taxon>
        <taxon>Candidatus Magnetobacteriaceae</taxon>
        <taxon>Candidatus Magnetobacterium</taxon>
    </lineage>
</organism>
<sequence>GAHPIAGNDKSGLDAAVADLFRDVNCILTPTNTTNDMALKTVSVLWKTLGCSHRFQLFHKFLKDIRFQGLFSVGTCLLGRGMHLYQQAVGSGCYGCFGHWRYKVPSAHGMGWVYDNRKVGQLL</sequence>
<reference evidence="2 3" key="1">
    <citation type="submission" date="2015-02" db="EMBL/GenBank/DDBJ databases">
        <title>Single-cell genomics of uncultivated deep-branching MTB reveals a conserved set of magnetosome genes.</title>
        <authorList>
            <person name="Kolinko S."/>
            <person name="Richter M."/>
            <person name="Glockner F.O."/>
            <person name="Brachmann A."/>
            <person name="Schuler D."/>
        </authorList>
    </citation>
    <scope>NUCLEOTIDE SEQUENCE [LARGE SCALE GENOMIC DNA]</scope>
    <source>
        <strain evidence="2">TM-1</strain>
    </source>
</reference>
<dbReference type="EMBL" id="LACI01000484">
    <property type="protein sequence ID" value="KJU86718.1"/>
    <property type="molecule type" value="Genomic_DNA"/>
</dbReference>
<keyword evidence="2" id="KW-0560">Oxidoreductase</keyword>